<comment type="caution">
    <text evidence="2">The sequence shown here is derived from an EMBL/GenBank/DDBJ whole genome shotgun (WGS) entry which is preliminary data.</text>
</comment>
<evidence type="ECO:0000313" key="3">
    <source>
        <dbReference type="Proteomes" id="UP000295414"/>
    </source>
</evidence>
<gene>
    <name evidence="2" type="ORF">EDC34_10353</name>
</gene>
<accession>A0A4R3N7C5</accession>
<dbReference type="RefSeq" id="WP_114959804.1">
    <property type="nucleotide sequence ID" value="NZ_MSZW01000062.1"/>
</dbReference>
<name>A0A4R3N7C5_9GAMM</name>
<feature type="region of interest" description="Disordered" evidence="1">
    <location>
        <begin position="1"/>
        <end position="20"/>
    </location>
</feature>
<evidence type="ECO:0000256" key="1">
    <source>
        <dbReference type="SAM" id="MobiDB-lite"/>
    </source>
</evidence>
<organism evidence="2 3">
    <name type="scientific">Thermomonas haemolytica</name>
    <dbReference type="NCBI Taxonomy" id="141949"/>
    <lineage>
        <taxon>Bacteria</taxon>
        <taxon>Pseudomonadati</taxon>
        <taxon>Pseudomonadota</taxon>
        <taxon>Gammaproteobacteria</taxon>
        <taxon>Lysobacterales</taxon>
        <taxon>Lysobacteraceae</taxon>
        <taxon>Thermomonas</taxon>
    </lineage>
</organism>
<sequence length="226" mass="25267">MPGPRPHATAHAHTHAVTRVRERRQRLAAEAARVMVEGGIRDFRLAKRKAAQRLGIFDDASLPGNREIEDALREYQRLFQRAQQPDALRQRREAALPALEFFAAFQPRVVGPVWDGTADAHSAIALHLHSDDPDAVPRWLAEHAIPARPRHHRLRLDHEREVDAPAWLFAADGLEFDATVLPLDCLRQAPLSGVDGRPMRRGSARQLRALLAAEEIAGHEAEALAR</sequence>
<evidence type="ECO:0008006" key="4">
    <source>
        <dbReference type="Google" id="ProtNLM"/>
    </source>
</evidence>
<keyword evidence="3" id="KW-1185">Reference proteome</keyword>
<evidence type="ECO:0000313" key="2">
    <source>
        <dbReference type="EMBL" id="TCT24714.1"/>
    </source>
</evidence>
<dbReference type="OrthoDB" id="5294130at2"/>
<dbReference type="AlphaFoldDB" id="A0A4R3N7C5"/>
<reference evidence="2 3" key="1">
    <citation type="submission" date="2019-03" db="EMBL/GenBank/DDBJ databases">
        <title>Genomic Encyclopedia of Type Strains, Phase IV (KMG-IV): sequencing the most valuable type-strain genomes for metagenomic binning, comparative biology and taxonomic classification.</title>
        <authorList>
            <person name="Goeker M."/>
        </authorList>
    </citation>
    <scope>NUCLEOTIDE SEQUENCE [LARGE SCALE GENOMIC DNA]</scope>
    <source>
        <strain evidence="2 3">DSM 13605</strain>
    </source>
</reference>
<proteinExistence type="predicted"/>
<dbReference type="EMBL" id="SMAP01000003">
    <property type="protein sequence ID" value="TCT24714.1"/>
    <property type="molecule type" value="Genomic_DNA"/>
</dbReference>
<dbReference type="Proteomes" id="UP000295414">
    <property type="component" value="Unassembled WGS sequence"/>
</dbReference>
<feature type="compositionally biased region" description="Basic residues" evidence="1">
    <location>
        <begin position="8"/>
        <end position="20"/>
    </location>
</feature>
<protein>
    <recommendedName>
        <fullName evidence="4">Nucleotidyltransferase-like protein</fullName>
    </recommendedName>
</protein>